<dbReference type="InterPro" id="IPR050661">
    <property type="entry name" value="BglG_antiterminators"/>
</dbReference>
<feature type="domain" description="PRD" evidence="2">
    <location>
        <begin position="68"/>
        <end position="173"/>
    </location>
</feature>
<accession>A0A0A1MPZ0</accession>
<evidence type="ECO:0000313" key="4">
    <source>
        <dbReference type="Proteomes" id="UP000040453"/>
    </source>
</evidence>
<keyword evidence="1" id="KW-0677">Repeat</keyword>
<dbReference type="EMBL" id="CDGG01000001">
    <property type="protein sequence ID" value="CEI81136.1"/>
    <property type="molecule type" value="Genomic_DNA"/>
</dbReference>
<dbReference type="InterPro" id="IPR011608">
    <property type="entry name" value="PRD"/>
</dbReference>
<dbReference type="Pfam" id="PF03123">
    <property type="entry name" value="CAT_RBD"/>
    <property type="match status" value="1"/>
</dbReference>
<dbReference type="Gene3D" id="2.30.24.10">
    <property type="entry name" value="CAT RNA-binding domain"/>
    <property type="match status" value="1"/>
</dbReference>
<proteinExistence type="predicted"/>
<dbReference type="AlphaFoldDB" id="A0A0A1MPZ0"/>
<dbReference type="Gene3D" id="1.20.58.1950">
    <property type="match status" value="1"/>
</dbReference>
<dbReference type="InterPro" id="IPR036650">
    <property type="entry name" value="CAT_RNA-bd_dom_sf"/>
</dbReference>
<dbReference type="SUPFAM" id="SSF50151">
    <property type="entry name" value="SacY-like RNA-binding domain"/>
    <property type="match status" value="1"/>
</dbReference>
<evidence type="ECO:0000313" key="3">
    <source>
        <dbReference type="EMBL" id="CEI81136.1"/>
    </source>
</evidence>
<evidence type="ECO:0000256" key="1">
    <source>
        <dbReference type="ARBA" id="ARBA00022737"/>
    </source>
</evidence>
<dbReference type="NCBIfam" id="NF047357">
    <property type="entry name" value="antiterm_GlcT"/>
    <property type="match status" value="1"/>
</dbReference>
<dbReference type="InterPro" id="IPR036634">
    <property type="entry name" value="PRD_sf"/>
</dbReference>
<dbReference type="InterPro" id="IPR004341">
    <property type="entry name" value="CAT_RNA-bd_dom"/>
</dbReference>
<dbReference type="STRING" id="545501.BN997_00954"/>
<dbReference type="PROSITE" id="PS51372">
    <property type="entry name" value="PRD_2"/>
    <property type="match status" value="2"/>
</dbReference>
<dbReference type="Pfam" id="PF00874">
    <property type="entry name" value="PRD"/>
    <property type="match status" value="2"/>
</dbReference>
<dbReference type="GO" id="GO:0006355">
    <property type="term" value="P:regulation of DNA-templated transcription"/>
    <property type="evidence" value="ECO:0007669"/>
    <property type="project" value="InterPro"/>
</dbReference>
<sequence length="286" mass="33452">MDAFSVIKSLNNNVLIAEDMNQNEVILIGKGIGFAKKKRDLIESKTVEKLFVLRDREEQENYKKIIDNIDEKTLQSIVDSIEIIKKRINTFTDEHTLVALTDHIIFAIARLQQGLEIRNPFLAETKVLYPFEYEIASEIVEYMNQFLPVHLPEGEIGFVALHVHSAMEGTALNEINRYSQLVSNLIKIIEDQLFITLDRDSMDYVRFVRHLRYTIERVLNGDKVEEPRKMADLLKEEYPVFYNLSWKLIKIMQQTLKKPVFDAESVYLTIHLQRLHENIQLKSKTN</sequence>
<protein>
    <submittedName>
        <fullName evidence="3">PtsGHI operon antiterminator</fullName>
    </submittedName>
</protein>
<name>A0A0A1MPZ0_9BACI</name>
<gene>
    <name evidence="3" type="primary">glcT</name>
    <name evidence="3" type="ORF">BN997_00954</name>
</gene>
<feature type="domain" description="PRD" evidence="2">
    <location>
        <begin position="174"/>
        <end position="282"/>
    </location>
</feature>
<keyword evidence="4" id="KW-1185">Reference proteome</keyword>
<dbReference type="Proteomes" id="UP000040453">
    <property type="component" value="Unassembled WGS sequence"/>
</dbReference>
<dbReference type="RefSeq" id="WP_042530088.1">
    <property type="nucleotide sequence ID" value="NZ_CDGG01000001.1"/>
</dbReference>
<dbReference type="PANTHER" id="PTHR30185">
    <property type="entry name" value="CRYPTIC BETA-GLUCOSIDE BGL OPERON ANTITERMINATOR"/>
    <property type="match status" value="1"/>
</dbReference>
<organism evidence="3 4">
    <name type="scientific">Oceanobacillus oncorhynchi</name>
    <dbReference type="NCBI Taxonomy" id="545501"/>
    <lineage>
        <taxon>Bacteria</taxon>
        <taxon>Bacillati</taxon>
        <taxon>Bacillota</taxon>
        <taxon>Bacilli</taxon>
        <taxon>Bacillales</taxon>
        <taxon>Bacillaceae</taxon>
        <taxon>Oceanobacillus</taxon>
    </lineage>
</organism>
<dbReference type="GO" id="GO:0003723">
    <property type="term" value="F:RNA binding"/>
    <property type="evidence" value="ECO:0007669"/>
    <property type="project" value="InterPro"/>
</dbReference>
<dbReference type="PANTHER" id="PTHR30185:SF16">
    <property type="entry name" value="PROTEIN GLCT"/>
    <property type="match status" value="1"/>
</dbReference>
<dbReference type="SUPFAM" id="SSF63520">
    <property type="entry name" value="PTS-regulatory domain, PRD"/>
    <property type="match status" value="2"/>
</dbReference>
<dbReference type="Gene3D" id="1.20.890.100">
    <property type="match status" value="1"/>
</dbReference>
<dbReference type="OrthoDB" id="9813552at2"/>
<reference evidence="3 4" key="1">
    <citation type="submission" date="2014-11" db="EMBL/GenBank/DDBJ databases">
        <authorList>
            <person name="Urmite Genomes Urmite Genomes"/>
        </authorList>
    </citation>
    <scope>NUCLEOTIDE SEQUENCE [LARGE SCALE GENOMIC DNA]</scope>
    <source>
        <strain evidence="3 4">Oc5</strain>
    </source>
</reference>
<dbReference type="Gene3D" id="1.10.1790.10">
    <property type="entry name" value="PRD domain"/>
    <property type="match status" value="1"/>
</dbReference>
<evidence type="ECO:0000259" key="2">
    <source>
        <dbReference type="PROSITE" id="PS51372"/>
    </source>
</evidence>
<dbReference type="SMART" id="SM01061">
    <property type="entry name" value="CAT_RBD"/>
    <property type="match status" value="1"/>
</dbReference>